<dbReference type="Gene3D" id="3.30.70.920">
    <property type="match status" value="1"/>
</dbReference>
<dbReference type="EMBL" id="CP031395">
    <property type="protein sequence ID" value="QBK05526.1"/>
    <property type="molecule type" value="Genomic_DNA"/>
</dbReference>
<dbReference type="InterPro" id="IPR019887">
    <property type="entry name" value="Tscrpt_reg_AsnC/Lrp_C"/>
</dbReference>
<feature type="domain" description="HTH asnC-type" evidence="4">
    <location>
        <begin position="5"/>
        <end position="68"/>
    </location>
</feature>
<evidence type="ECO:0000259" key="4">
    <source>
        <dbReference type="PROSITE" id="PS50956"/>
    </source>
</evidence>
<organism evidence="5 6">
    <name type="scientific">Hylemonella gracilis</name>
    <dbReference type="NCBI Taxonomy" id="80880"/>
    <lineage>
        <taxon>Bacteria</taxon>
        <taxon>Pseudomonadati</taxon>
        <taxon>Pseudomonadota</taxon>
        <taxon>Betaproteobacteria</taxon>
        <taxon>Burkholderiales</taxon>
        <taxon>Comamonadaceae</taxon>
        <taxon>Hylemonella</taxon>
    </lineage>
</organism>
<name>A0A4P6ULK0_9BURK</name>
<dbReference type="Gene3D" id="1.10.10.10">
    <property type="entry name" value="Winged helix-like DNA-binding domain superfamily/Winged helix DNA-binding domain"/>
    <property type="match status" value="1"/>
</dbReference>
<dbReference type="PANTHER" id="PTHR30154:SF17">
    <property type="entry name" value="DNA-BINDING TRANSCRIPTIONAL ACTIVATOR DECR"/>
    <property type="match status" value="1"/>
</dbReference>
<dbReference type="Proteomes" id="UP000292939">
    <property type="component" value="Chromosome"/>
</dbReference>
<sequence length="157" mass="17785">MSKKLDAIDRRLLALLQENAETPLATLAEAVNLSTSPCWRRVQALRERGYITRHVALADRGKLNVGVTVFVSVKTSQHNPAWLEQFREAVRQIPEVLEFYRMSGEVDYLLRVVVPDIAAYDAVYQRLIRSVALSDVSSSFAMEELKFTTVLPLDYVS</sequence>
<evidence type="ECO:0000313" key="5">
    <source>
        <dbReference type="EMBL" id="QBK05526.1"/>
    </source>
</evidence>
<dbReference type="SMART" id="SM00344">
    <property type="entry name" value="HTH_ASNC"/>
    <property type="match status" value="1"/>
</dbReference>
<evidence type="ECO:0000256" key="1">
    <source>
        <dbReference type="ARBA" id="ARBA00023015"/>
    </source>
</evidence>
<dbReference type="GO" id="GO:0043565">
    <property type="term" value="F:sequence-specific DNA binding"/>
    <property type="evidence" value="ECO:0007669"/>
    <property type="project" value="InterPro"/>
</dbReference>
<evidence type="ECO:0000313" key="6">
    <source>
        <dbReference type="Proteomes" id="UP000292939"/>
    </source>
</evidence>
<dbReference type="GO" id="GO:0006355">
    <property type="term" value="P:regulation of DNA-templated transcription"/>
    <property type="evidence" value="ECO:0007669"/>
    <property type="project" value="UniProtKB-ARBA"/>
</dbReference>
<reference evidence="5 6" key="1">
    <citation type="submission" date="2018-07" db="EMBL/GenBank/DDBJ databases">
        <title>Exploring interactions and the metabolic potential of the ultra-small soil bacteria Hylemonella gracilis.</title>
        <authorList>
            <person name="Tyc O."/>
            <person name="Kulkarni P."/>
            <person name="Gawehns F."/>
            <person name="Hundscheid M."/>
            <person name="Zweers H."/>
            <person name="Garbeva P."/>
        </authorList>
    </citation>
    <scope>NUCLEOTIDE SEQUENCE [LARGE SCALE GENOMIC DNA]</scope>
    <source>
        <strain evidence="5 6">NS1</strain>
    </source>
</reference>
<dbReference type="InterPro" id="IPR011008">
    <property type="entry name" value="Dimeric_a/b-barrel"/>
</dbReference>
<dbReference type="KEGG" id="hgr:DW355_12960"/>
<dbReference type="PRINTS" id="PR00033">
    <property type="entry name" value="HTHASNC"/>
</dbReference>
<dbReference type="GO" id="GO:0043200">
    <property type="term" value="P:response to amino acid"/>
    <property type="evidence" value="ECO:0007669"/>
    <property type="project" value="TreeGrafter"/>
</dbReference>
<dbReference type="GO" id="GO:0005829">
    <property type="term" value="C:cytosol"/>
    <property type="evidence" value="ECO:0007669"/>
    <property type="project" value="TreeGrafter"/>
</dbReference>
<dbReference type="PANTHER" id="PTHR30154">
    <property type="entry name" value="LEUCINE-RESPONSIVE REGULATORY PROTEIN"/>
    <property type="match status" value="1"/>
</dbReference>
<dbReference type="InterPro" id="IPR000485">
    <property type="entry name" value="AsnC-type_HTH_dom"/>
</dbReference>
<dbReference type="AlphaFoldDB" id="A0A4P6ULK0"/>
<dbReference type="InterPro" id="IPR036390">
    <property type="entry name" value="WH_DNA-bd_sf"/>
</dbReference>
<evidence type="ECO:0000256" key="3">
    <source>
        <dbReference type="ARBA" id="ARBA00023163"/>
    </source>
</evidence>
<dbReference type="OrthoDB" id="8526125at2"/>
<proteinExistence type="predicted"/>
<protein>
    <submittedName>
        <fullName evidence="5">Lrp/AsnC family transcriptional regulator</fullName>
    </submittedName>
</protein>
<evidence type="ECO:0000256" key="2">
    <source>
        <dbReference type="ARBA" id="ARBA00023125"/>
    </source>
</evidence>
<dbReference type="PROSITE" id="PS50956">
    <property type="entry name" value="HTH_ASNC_2"/>
    <property type="match status" value="1"/>
</dbReference>
<dbReference type="InterPro" id="IPR019888">
    <property type="entry name" value="Tscrpt_reg_AsnC-like"/>
</dbReference>
<keyword evidence="1" id="KW-0805">Transcription regulation</keyword>
<dbReference type="SUPFAM" id="SSF54909">
    <property type="entry name" value="Dimeric alpha+beta barrel"/>
    <property type="match status" value="1"/>
</dbReference>
<gene>
    <name evidence="5" type="ORF">DW355_12960</name>
</gene>
<dbReference type="InterPro" id="IPR011991">
    <property type="entry name" value="ArsR-like_HTH"/>
</dbReference>
<dbReference type="InterPro" id="IPR036388">
    <property type="entry name" value="WH-like_DNA-bd_sf"/>
</dbReference>
<dbReference type="CDD" id="cd00090">
    <property type="entry name" value="HTH_ARSR"/>
    <property type="match status" value="1"/>
</dbReference>
<accession>A0A4P6ULK0</accession>
<dbReference type="Pfam" id="PF13404">
    <property type="entry name" value="HTH_AsnC-type"/>
    <property type="match status" value="1"/>
</dbReference>
<dbReference type="Pfam" id="PF01037">
    <property type="entry name" value="AsnC_trans_reg"/>
    <property type="match status" value="1"/>
</dbReference>
<keyword evidence="2" id="KW-0238">DNA-binding</keyword>
<keyword evidence="3" id="KW-0804">Transcription</keyword>
<dbReference type="SUPFAM" id="SSF46785">
    <property type="entry name" value="Winged helix' DNA-binding domain"/>
    <property type="match status" value="1"/>
</dbReference>